<dbReference type="EMBL" id="JABEVX010000013">
    <property type="protein sequence ID" value="NNT73255.1"/>
    <property type="molecule type" value="Genomic_DNA"/>
</dbReference>
<organism evidence="2 3">
    <name type="scientific">Flavobacterium rivulicola</name>
    <dbReference type="NCBI Taxonomy" id="2732161"/>
    <lineage>
        <taxon>Bacteria</taxon>
        <taxon>Pseudomonadati</taxon>
        <taxon>Bacteroidota</taxon>
        <taxon>Flavobacteriia</taxon>
        <taxon>Flavobacteriales</taxon>
        <taxon>Flavobacteriaceae</taxon>
        <taxon>Flavobacterium</taxon>
    </lineage>
</organism>
<keyword evidence="1" id="KW-0812">Transmembrane</keyword>
<evidence type="ECO:0000313" key="2">
    <source>
        <dbReference type="EMBL" id="NNT73255.1"/>
    </source>
</evidence>
<keyword evidence="3" id="KW-1185">Reference proteome</keyword>
<dbReference type="AlphaFoldDB" id="A0A7Y3RBT8"/>
<reference evidence="2 3" key="1">
    <citation type="submission" date="2020-05" db="EMBL/GenBank/DDBJ databases">
        <title>Draft genome of Flavobacterium sp. IMCC34852.</title>
        <authorList>
            <person name="Song J."/>
            <person name="Cho J.-C."/>
        </authorList>
    </citation>
    <scope>NUCLEOTIDE SEQUENCE [LARGE SCALE GENOMIC DNA]</scope>
    <source>
        <strain evidence="2 3">IMCC34852</strain>
    </source>
</reference>
<protein>
    <recommendedName>
        <fullName evidence="4">DUF485 domain-containing protein</fullName>
    </recommendedName>
</protein>
<proteinExistence type="predicted"/>
<feature type="transmembrane region" description="Helical" evidence="1">
    <location>
        <begin position="56"/>
        <end position="78"/>
    </location>
</feature>
<evidence type="ECO:0000256" key="1">
    <source>
        <dbReference type="SAM" id="Phobius"/>
    </source>
</evidence>
<keyword evidence="1" id="KW-0472">Membrane</keyword>
<comment type="caution">
    <text evidence="2">The sequence shown here is derived from an EMBL/GenBank/DDBJ whole genome shotgun (WGS) entry which is preliminary data.</text>
</comment>
<dbReference type="Proteomes" id="UP000536509">
    <property type="component" value="Unassembled WGS sequence"/>
</dbReference>
<name>A0A7Y3RBT8_9FLAO</name>
<sequence length="112" mass="12960">MTKTELEAEQKVLEEKLAELPKKRWNIVKNIVVVTLLMIAMPFLPMKGGGNLIEWIGFKSAIVSCFLFYIFIVVAAIYQNNRKVDYEISSLEVDIETIKRKRIQLDDERNGI</sequence>
<feature type="transmembrane region" description="Helical" evidence="1">
    <location>
        <begin position="27"/>
        <end position="44"/>
    </location>
</feature>
<accession>A0A7Y3RBT8</accession>
<gene>
    <name evidence="2" type="ORF">HKT18_13605</name>
</gene>
<evidence type="ECO:0008006" key="4">
    <source>
        <dbReference type="Google" id="ProtNLM"/>
    </source>
</evidence>
<keyword evidence="1" id="KW-1133">Transmembrane helix</keyword>
<evidence type="ECO:0000313" key="3">
    <source>
        <dbReference type="Proteomes" id="UP000536509"/>
    </source>
</evidence>
<dbReference type="RefSeq" id="WP_171223414.1">
    <property type="nucleotide sequence ID" value="NZ_CP121446.1"/>
</dbReference>